<accession>A0A4Y8TXB1</accession>
<feature type="transmembrane region" description="Helical" evidence="2">
    <location>
        <begin position="88"/>
        <end position="107"/>
    </location>
</feature>
<feature type="transmembrane region" description="Helical" evidence="2">
    <location>
        <begin position="127"/>
        <end position="155"/>
    </location>
</feature>
<name>A0A4Y8TXB1_9MICC</name>
<feature type="region of interest" description="Disordered" evidence="1">
    <location>
        <begin position="1"/>
        <end position="37"/>
    </location>
</feature>
<comment type="caution">
    <text evidence="4">The sequence shown here is derived from an EMBL/GenBank/DDBJ whole genome shotgun (WGS) entry which is preliminary data.</text>
</comment>
<reference evidence="4 5" key="1">
    <citation type="submission" date="2019-03" db="EMBL/GenBank/DDBJ databases">
        <title>Glutamicibacter sp. LJH19 genome.</title>
        <authorList>
            <person name="Sinai Borker S."/>
            <person name="Kumar R."/>
        </authorList>
    </citation>
    <scope>NUCLEOTIDE SEQUENCE [LARGE SCALE GENOMIC DNA]</scope>
    <source>
        <strain evidence="4 5">LJH19</strain>
    </source>
</reference>
<feature type="transmembrane region" description="Helical" evidence="2">
    <location>
        <begin position="56"/>
        <end position="76"/>
    </location>
</feature>
<evidence type="ECO:0000256" key="1">
    <source>
        <dbReference type="SAM" id="MobiDB-lite"/>
    </source>
</evidence>
<protein>
    <submittedName>
        <fullName evidence="4">Tripartite tricarboxylate transporter TctB family protein</fullName>
    </submittedName>
</protein>
<evidence type="ECO:0000313" key="5">
    <source>
        <dbReference type="Proteomes" id="UP000297638"/>
    </source>
</evidence>
<feature type="domain" description="DUF1468" evidence="3">
    <location>
        <begin position="57"/>
        <end position="191"/>
    </location>
</feature>
<dbReference type="Pfam" id="PF07331">
    <property type="entry name" value="TctB"/>
    <property type="match status" value="1"/>
</dbReference>
<keyword evidence="2" id="KW-1133">Transmembrane helix</keyword>
<evidence type="ECO:0000256" key="2">
    <source>
        <dbReference type="SAM" id="Phobius"/>
    </source>
</evidence>
<proteinExistence type="predicted"/>
<organism evidence="4 5">
    <name type="scientific">Glutamicibacter arilaitensis</name>
    <dbReference type="NCBI Taxonomy" id="256701"/>
    <lineage>
        <taxon>Bacteria</taxon>
        <taxon>Bacillati</taxon>
        <taxon>Actinomycetota</taxon>
        <taxon>Actinomycetes</taxon>
        <taxon>Micrococcales</taxon>
        <taxon>Micrococcaceae</taxon>
        <taxon>Glutamicibacter</taxon>
    </lineage>
</organism>
<dbReference type="RefSeq" id="WP_105656284.1">
    <property type="nucleotide sequence ID" value="NZ_SPDS01000001.1"/>
</dbReference>
<dbReference type="EMBL" id="SPDS01000001">
    <property type="protein sequence ID" value="TFH56174.1"/>
    <property type="molecule type" value="Genomic_DNA"/>
</dbReference>
<sequence>MQAKHVERPPVPAAPRAESGPVQPEDDSSPEALTPEELAAQWEAEAPEPAGPVANLASSLVVLALGCAGMALSVGLGLGTPAAPSAGMWPFIVTLIAAVMAVVQLIVGRRGGQDGEKFSAMSWYTVIGFATLILMVVLMPLIGFEIPALLLCFVWMRWLGGERWRSAALYSVLVVVAFYAIFIAALGTTIPRLF</sequence>
<evidence type="ECO:0000259" key="3">
    <source>
        <dbReference type="Pfam" id="PF07331"/>
    </source>
</evidence>
<feature type="transmembrane region" description="Helical" evidence="2">
    <location>
        <begin position="167"/>
        <end position="190"/>
    </location>
</feature>
<dbReference type="Proteomes" id="UP000297638">
    <property type="component" value="Unassembled WGS sequence"/>
</dbReference>
<dbReference type="InterPro" id="IPR009936">
    <property type="entry name" value="DUF1468"/>
</dbReference>
<dbReference type="AlphaFoldDB" id="A0A4Y8TXB1"/>
<evidence type="ECO:0000313" key="4">
    <source>
        <dbReference type="EMBL" id="TFH56174.1"/>
    </source>
</evidence>
<gene>
    <name evidence="4" type="ORF">EXY26_03695</name>
</gene>
<keyword evidence="2" id="KW-0812">Transmembrane</keyword>
<keyword evidence="2" id="KW-0472">Membrane</keyword>